<protein>
    <submittedName>
        <fullName evidence="3">Uncharacterized protein</fullName>
    </submittedName>
</protein>
<evidence type="ECO:0000256" key="2">
    <source>
        <dbReference type="SAM" id="SignalP"/>
    </source>
</evidence>
<name>A0A1Y6CIH7_9BACT</name>
<organism evidence="3 4">
    <name type="scientific">Pseudobacteriovorax antillogorgiicola</name>
    <dbReference type="NCBI Taxonomy" id="1513793"/>
    <lineage>
        <taxon>Bacteria</taxon>
        <taxon>Pseudomonadati</taxon>
        <taxon>Bdellovibrionota</taxon>
        <taxon>Oligoflexia</taxon>
        <taxon>Oligoflexales</taxon>
        <taxon>Pseudobacteriovoracaceae</taxon>
        <taxon>Pseudobacteriovorax</taxon>
    </lineage>
</organism>
<feature type="compositionally biased region" description="Polar residues" evidence="1">
    <location>
        <begin position="291"/>
        <end position="302"/>
    </location>
</feature>
<keyword evidence="2" id="KW-0732">Signal</keyword>
<dbReference type="EMBL" id="FWZT01000024">
    <property type="protein sequence ID" value="SMF67989.1"/>
    <property type="molecule type" value="Genomic_DNA"/>
</dbReference>
<keyword evidence="4" id="KW-1185">Reference proteome</keyword>
<feature type="compositionally biased region" description="Basic and acidic residues" evidence="1">
    <location>
        <begin position="303"/>
        <end position="315"/>
    </location>
</feature>
<reference evidence="4" key="1">
    <citation type="submission" date="2017-04" db="EMBL/GenBank/DDBJ databases">
        <authorList>
            <person name="Varghese N."/>
            <person name="Submissions S."/>
        </authorList>
    </citation>
    <scope>NUCLEOTIDE SEQUENCE [LARGE SCALE GENOMIC DNA]</scope>
    <source>
        <strain evidence="4">RKEM611</strain>
    </source>
</reference>
<evidence type="ECO:0000313" key="3">
    <source>
        <dbReference type="EMBL" id="SMF67989.1"/>
    </source>
</evidence>
<dbReference type="InterPro" id="IPR011990">
    <property type="entry name" value="TPR-like_helical_dom_sf"/>
</dbReference>
<dbReference type="RefSeq" id="WP_132323774.1">
    <property type="nucleotide sequence ID" value="NZ_FWZT01000024.1"/>
</dbReference>
<dbReference type="Gene3D" id="1.25.40.10">
    <property type="entry name" value="Tetratricopeptide repeat domain"/>
    <property type="match status" value="1"/>
</dbReference>
<feature type="signal peptide" evidence="2">
    <location>
        <begin position="1"/>
        <end position="21"/>
    </location>
</feature>
<dbReference type="SUPFAM" id="SSF48452">
    <property type="entry name" value="TPR-like"/>
    <property type="match status" value="1"/>
</dbReference>
<feature type="chain" id="PRO_5012396236" evidence="2">
    <location>
        <begin position="22"/>
        <end position="315"/>
    </location>
</feature>
<proteinExistence type="predicted"/>
<sequence>MLKLILSVFLATSLTSSLFGATRSELKQYKVDWKPLQKYPRMYDEYHQIYQASKDRQSIDEMARALNLVERVLEKEEQWLDGYWLVGSIAFQLGSSYTHEKDLPVAREIFVKGRHATEQCLKRDPSHVLCKLFLGSSLGKIGTIDGIFASLKKARKIQDLWTDVAESDVDYRFMESVTMQGSVNYALGIFYRLIPDMLILDWLFDVRGDIDKSIRYHRQSIAYDGPNACNVLMLSVSLLCKADGDFKNSEGREGLKLLSQVESIKTEHATLRVCVKDAGKLKAKPSLSCGYDTSKQQDTSQDAFEKSQDSEPVAH</sequence>
<gene>
    <name evidence="3" type="ORF">SAMN06296036_1241</name>
</gene>
<accession>A0A1Y6CIH7</accession>
<dbReference type="Proteomes" id="UP000192907">
    <property type="component" value="Unassembled WGS sequence"/>
</dbReference>
<dbReference type="AlphaFoldDB" id="A0A1Y6CIH7"/>
<evidence type="ECO:0000313" key="4">
    <source>
        <dbReference type="Proteomes" id="UP000192907"/>
    </source>
</evidence>
<evidence type="ECO:0000256" key="1">
    <source>
        <dbReference type="SAM" id="MobiDB-lite"/>
    </source>
</evidence>
<feature type="region of interest" description="Disordered" evidence="1">
    <location>
        <begin position="287"/>
        <end position="315"/>
    </location>
</feature>